<protein>
    <submittedName>
        <fullName evidence="1">Uncharacterized protein</fullName>
    </submittedName>
</protein>
<evidence type="ECO:0000313" key="2">
    <source>
        <dbReference type="Proteomes" id="UP001163321"/>
    </source>
</evidence>
<organism evidence="1 2">
    <name type="scientific">Peronosclerospora sorghi</name>
    <dbReference type="NCBI Taxonomy" id="230839"/>
    <lineage>
        <taxon>Eukaryota</taxon>
        <taxon>Sar</taxon>
        <taxon>Stramenopiles</taxon>
        <taxon>Oomycota</taxon>
        <taxon>Peronosporomycetes</taxon>
        <taxon>Peronosporales</taxon>
        <taxon>Peronosporaceae</taxon>
        <taxon>Peronosclerospora</taxon>
    </lineage>
</organism>
<sequence length="789" mass="87632">MTGDRSCRHVGQSVRATEFRRELKKRSQLLCEACPTPDDVSAARESWATYATNENLVLCVSCAFIGCFRAGHFHRHVETHAKHALGFQVASQRFYCAPCQQDVPLTSRARVEKARVDVAHVLDEVASKKYRQLRHPRRVSPTSTRTELATREEAATSDPPDEVSMEQPTTHDDDDDKLVVVGTTPLRLKARDEKGRRRHGRTTAAETLVSSPIARASGGTIVPSSVVGFTNVGNTCYFNASIQALLTAAHFSPDYLHAHEVFETTDSPILTTFTMLHETIKKRARKDVASGKKAGDKDTSGRSRAGSSPVLTVAPLLKEMRKKCAQFRGTDQQDAHELFLSFLWAIDEEVDPPIPPVPEDHKSGKQPAACDYVTSSSCSTATSSELLDDEESGTWHLDDGLTETEPTETTGVAPVAAHEQERDVDTVDREDTKQVFVRTDTGETIAMQVPTSATVKDVRHLLAKRLHLNEDDMLLEAAAVHSRASLSSRPSTVRHARAAKRKTYSSLNFTRHLFGGALTTVVVCKACANRTEIVEDAFHLSVAVPDRPDPTWHLTDCLNTLVAETHLLVDTKSGYDCDQCSRQPKAQSAAVRFLRTKCLKSSPKPDMEICLRDASMHVVVSTLPRVLVVHLKRLGRARKLTHHVAFPEKLDMTRYVSETLRQGRGEACPNQQHELEYQLIAVIVHKGTRRSGHYVAYVSRSRRREARLLQRGRTSSLATTDDGSGLSTRNETLPSRLWYYVSDTLVKRVSLDHVLQCEAYMLFYQRRSRASVGKKATGTTSPRPDTSAL</sequence>
<comment type="caution">
    <text evidence="1">The sequence shown here is derived from an EMBL/GenBank/DDBJ whole genome shotgun (WGS) entry which is preliminary data.</text>
</comment>
<name>A0ACC0WB80_9STRA</name>
<dbReference type="Proteomes" id="UP001163321">
    <property type="component" value="Chromosome 3"/>
</dbReference>
<gene>
    <name evidence="1" type="ORF">PsorP6_006927</name>
</gene>
<keyword evidence="2" id="KW-1185">Reference proteome</keyword>
<accession>A0ACC0WB80</accession>
<evidence type="ECO:0000313" key="1">
    <source>
        <dbReference type="EMBL" id="KAI9916004.1"/>
    </source>
</evidence>
<proteinExistence type="predicted"/>
<reference evidence="1 2" key="1">
    <citation type="journal article" date="2022" name="bioRxiv">
        <title>The genome of the oomycete Peronosclerospora sorghi, a cosmopolitan pathogen of maize and sorghum, is inflated with dispersed pseudogenes.</title>
        <authorList>
            <person name="Fletcher K."/>
            <person name="Martin F."/>
            <person name="Isakeit T."/>
            <person name="Cavanaugh K."/>
            <person name="Magill C."/>
            <person name="Michelmore R."/>
        </authorList>
    </citation>
    <scope>NUCLEOTIDE SEQUENCE [LARGE SCALE GENOMIC DNA]</scope>
    <source>
        <strain evidence="1">P6</strain>
    </source>
</reference>
<dbReference type="EMBL" id="CM047582">
    <property type="protein sequence ID" value="KAI9916004.1"/>
    <property type="molecule type" value="Genomic_DNA"/>
</dbReference>